<keyword evidence="3 8" id="KW-0862">Zinc</keyword>
<evidence type="ECO:0000256" key="6">
    <source>
        <dbReference type="ARBA" id="ARBA00023125"/>
    </source>
</evidence>
<keyword evidence="5 8" id="KW-0805">Transcription regulation</keyword>
<keyword evidence="6 8" id="KW-0238">DNA-binding</keyword>
<organism evidence="10 11">
    <name type="scientific">Anthropogastromicrobium aceti</name>
    <dbReference type="NCBI Taxonomy" id="2981768"/>
    <lineage>
        <taxon>Bacteria</taxon>
        <taxon>Bacillati</taxon>
        <taxon>Bacillota</taxon>
        <taxon>Clostridia</taxon>
        <taxon>Lachnospirales</taxon>
        <taxon>Lachnospiraceae</taxon>
        <taxon>Anthropogastromicrobium</taxon>
    </lineage>
</organism>
<keyword evidence="7 8" id="KW-0804">Transcription</keyword>
<evidence type="ECO:0000313" key="11">
    <source>
        <dbReference type="Proteomes" id="UP001198200"/>
    </source>
</evidence>
<evidence type="ECO:0000256" key="4">
    <source>
        <dbReference type="ARBA" id="ARBA00022840"/>
    </source>
</evidence>
<dbReference type="EMBL" id="JAJEQN010000005">
    <property type="protein sequence ID" value="MCC2220612.1"/>
    <property type="molecule type" value="Genomic_DNA"/>
</dbReference>
<feature type="zinc finger region" evidence="8">
    <location>
        <begin position="3"/>
        <end position="34"/>
    </location>
</feature>
<dbReference type="PANTHER" id="PTHR30455">
    <property type="entry name" value="TRANSCRIPTIONAL REPRESSOR NRDR"/>
    <property type="match status" value="1"/>
</dbReference>
<keyword evidence="1 8" id="KW-0678">Repressor</keyword>
<dbReference type="Pfam" id="PF03477">
    <property type="entry name" value="ATP-cone"/>
    <property type="match status" value="1"/>
</dbReference>
<evidence type="ECO:0000256" key="7">
    <source>
        <dbReference type="ARBA" id="ARBA00023163"/>
    </source>
</evidence>
<keyword evidence="2 8" id="KW-0547">Nucleotide-binding</keyword>
<dbReference type="InterPro" id="IPR055173">
    <property type="entry name" value="NrdR-like_N"/>
</dbReference>
<proteinExistence type="inferred from homology"/>
<dbReference type="Pfam" id="PF22811">
    <property type="entry name" value="Zn_ribbon_NrdR"/>
    <property type="match status" value="1"/>
</dbReference>
<dbReference type="PROSITE" id="PS51161">
    <property type="entry name" value="ATP_CONE"/>
    <property type="match status" value="1"/>
</dbReference>
<comment type="cofactor">
    <cofactor evidence="8">
        <name>Zn(2+)</name>
        <dbReference type="ChEBI" id="CHEBI:29105"/>
    </cofactor>
    <text evidence="8">Binds 1 zinc ion.</text>
</comment>
<dbReference type="GO" id="GO:0008270">
    <property type="term" value="F:zinc ion binding"/>
    <property type="evidence" value="ECO:0007669"/>
    <property type="project" value="UniProtKB-UniRule"/>
</dbReference>
<dbReference type="Proteomes" id="UP001198200">
    <property type="component" value="Unassembled WGS sequence"/>
</dbReference>
<comment type="caution">
    <text evidence="10">The sequence shown here is derived from an EMBL/GenBank/DDBJ whole genome shotgun (WGS) entry which is preliminary data.</text>
</comment>
<evidence type="ECO:0000256" key="2">
    <source>
        <dbReference type="ARBA" id="ARBA00022741"/>
    </source>
</evidence>
<evidence type="ECO:0000256" key="1">
    <source>
        <dbReference type="ARBA" id="ARBA00022491"/>
    </source>
</evidence>
<dbReference type="HAMAP" id="MF_00440">
    <property type="entry name" value="NrdR"/>
    <property type="match status" value="1"/>
</dbReference>
<dbReference type="GO" id="GO:0045892">
    <property type="term" value="P:negative regulation of DNA-templated transcription"/>
    <property type="evidence" value="ECO:0007669"/>
    <property type="project" value="UniProtKB-UniRule"/>
</dbReference>
<name>A0AAE3E212_9FIRM</name>
<protein>
    <recommendedName>
        <fullName evidence="8">Transcriptional repressor NrdR</fullName>
    </recommendedName>
</protein>
<comment type="similarity">
    <text evidence="8">Belongs to the NrdR family.</text>
</comment>
<dbReference type="InterPro" id="IPR003796">
    <property type="entry name" value="RNR_NrdR-like"/>
</dbReference>
<dbReference type="RefSeq" id="WP_066557028.1">
    <property type="nucleotide sequence ID" value="NZ_JAJEQN010000005.1"/>
</dbReference>
<keyword evidence="11" id="KW-1185">Reference proteome</keyword>
<evidence type="ECO:0000256" key="8">
    <source>
        <dbReference type="HAMAP-Rule" id="MF_00440"/>
    </source>
</evidence>
<evidence type="ECO:0000256" key="3">
    <source>
        <dbReference type="ARBA" id="ARBA00022833"/>
    </source>
</evidence>
<keyword evidence="8" id="KW-0863">Zinc-finger</keyword>
<dbReference type="NCBIfam" id="TIGR00244">
    <property type="entry name" value="transcriptional regulator NrdR"/>
    <property type="match status" value="1"/>
</dbReference>
<evidence type="ECO:0000256" key="5">
    <source>
        <dbReference type="ARBA" id="ARBA00023015"/>
    </source>
</evidence>
<sequence>MKCPFCGEDTTKVIDSRPSDDNTAIRRRRMCEVCNRRFTTYEKIEVFPLMVVKKDQTREAYSREKLKTGIVMACHKRPIPTDAVNRLVDDIETTIFNNYEKEVSSKVIGELVMEKLKTLDEVAYVRFASVYRSFTDLNNFAQELENMIQREKKQ</sequence>
<evidence type="ECO:0000259" key="9">
    <source>
        <dbReference type="PROSITE" id="PS51161"/>
    </source>
</evidence>
<keyword evidence="4 8" id="KW-0067">ATP-binding</keyword>
<feature type="domain" description="ATP-cone" evidence="9">
    <location>
        <begin position="49"/>
        <end position="139"/>
    </location>
</feature>
<gene>
    <name evidence="8 10" type="primary">nrdR</name>
    <name evidence="10" type="ORF">LKD48_02970</name>
</gene>
<dbReference type="GO" id="GO:0003677">
    <property type="term" value="F:DNA binding"/>
    <property type="evidence" value="ECO:0007669"/>
    <property type="project" value="UniProtKB-KW"/>
</dbReference>
<accession>A0AAE3E212</accession>
<keyword evidence="8" id="KW-0479">Metal-binding</keyword>
<dbReference type="PANTHER" id="PTHR30455:SF2">
    <property type="entry name" value="TRANSCRIPTIONAL REPRESSOR NRDR"/>
    <property type="match status" value="1"/>
</dbReference>
<comment type="function">
    <text evidence="8">Negatively regulates transcription of bacterial ribonucleotide reductase nrd genes and operons by binding to NrdR-boxes.</text>
</comment>
<dbReference type="AlphaFoldDB" id="A0AAE3E212"/>
<evidence type="ECO:0000313" key="10">
    <source>
        <dbReference type="EMBL" id="MCC2220612.1"/>
    </source>
</evidence>
<dbReference type="InterPro" id="IPR005144">
    <property type="entry name" value="ATP-cone_dom"/>
</dbReference>
<dbReference type="GO" id="GO:0005524">
    <property type="term" value="F:ATP binding"/>
    <property type="evidence" value="ECO:0007669"/>
    <property type="project" value="UniProtKB-UniRule"/>
</dbReference>
<reference evidence="10 11" key="1">
    <citation type="submission" date="2021-10" db="EMBL/GenBank/DDBJ databases">
        <title>Anaerobic single-cell dispensing facilitates the cultivation of human gut bacteria.</title>
        <authorList>
            <person name="Afrizal A."/>
        </authorList>
    </citation>
    <scope>NUCLEOTIDE SEQUENCE [LARGE SCALE GENOMIC DNA]</scope>
    <source>
        <strain evidence="10 11">CLA-AA-H224</strain>
    </source>
</reference>